<dbReference type="Proteomes" id="UP001232163">
    <property type="component" value="Unassembled WGS sequence"/>
</dbReference>
<sequence length="63" mass="7433">MPTPLPTYTEWRASVETNLREAREAGEGVCHPLEGQPDEDWRRYYDGFVTLMRTYDDLFDHTP</sequence>
<organism evidence="1 2">
    <name type="scientific">Deinococcus enclensis</name>
    <dbReference type="NCBI Taxonomy" id="1049582"/>
    <lineage>
        <taxon>Bacteria</taxon>
        <taxon>Thermotogati</taxon>
        <taxon>Deinococcota</taxon>
        <taxon>Deinococci</taxon>
        <taxon>Deinococcales</taxon>
        <taxon>Deinococcaceae</taxon>
        <taxon>Deinococcus</taxon>
    </lineage>
</organism>
<accession>A0ABT9MDC0</accession>
<proteinExistence type="predicted"/>
<dbReference type="EMBL" id="JAURUR010000005">
    <property type="protein sequence ID" value="MDP9764611.1"/>
    <property type="molecule type" value="Genomic_DNA"/>
</dbReference>
<dbReference type="RefSeq" id="WP_307466224.1">
    <property type="nucleotide sequence ID" value="NZ_JAURUR010000005.1"/>
</dbReference>
<evidence type="ECO:0000313" key="1">
    <source>
        <dbReference type="EMBL" id="MDP9764611.1"/>
    </source>
</evidence>
<protein>
    <submittedName>
        <fullName evidence="1">Uncharacterized protein</fullName>
    </submittedName>
</protein>
<keyword evidence="2" id="KW-1185">Reference proteome</keyword>
<comment type="caution">
    <text evidence="1">The sequence shown here is derived from an EMBL/GenBank/DDBJ whole genome shotgun (WGS) entry which is preliminary data.</text>
</comment>
<reference evidence="1 2" key="1">
    <citation type="submission" date="2023-07" db="EMBL/GenBank/DDBJ databases">
        <title>Genomic Encyclopedia of Type Strains, Phase IV (KMG-IV): sequencing the most valuable type-strain genomes for metagenomic binning, comparative biology and taxonomic classification.</title>
        <authorList>
            <person name="Goeker M."/>
        </authorList>
    </citation>
    <scope>NUCLEOTIDE SEQUENCE [LARGE SCALE GENOMIC DNA]</scope>
    <source>
        <strain evidence="1 2">NIO-1023</strain>
    </source>
</reference>
<evidence type="ECO:0000313" key="2">
    <source>
        <dbReference type="Proteomes" id="UP001232163"/>
    </source>
</evidence>
<name>A0ABT9MDC0_9DEIO</name>
<gene>
    <name evidence="1" type="ORF">QO006_002049</name>
</gene>